<evidence type="ECO:0000313" key="2">
    <source>
        <dbReference type="EMBL" id="CCF33725.1"/>
    </source>
</evidence>
<feature type="region of interest" description="Disordered" evidence="1">
    <location>
        <begin position="31"/>
        <end position="58"/>
    </location>
</feature>
<evidence type="ECO:0000256" key="1">
    <source>
        <dbReference type="SAM" id="MobiDB-lite"/>
    </source>
</evidence>
<accession>H1V0H4</accession>
<feature type="compositionally biased region" description="Basic and acidic residues" evidence="1">
    <location>
        <begin position="46"/>
        <end position="58"/>
    </location>
</feature>
<dbReference type="AlphaFoldDB" id="H1V0H4"/>
<evidence type="ECO:0000313" key="3">
    <source>
        <dbReference type="Proteomes" id="UP000007174"/>
    </source>
</evidence>
<feature type="region of interest" description="Disordered" evidence="1">
    <location>
        <begin position="121"/>
        <end position="149"/>
    </location>
</feature>
<name>H1V0H4_COLHI</name>
<sequence length="149" mass="16456">MPRKAPPYELLKSAFAPSALMRAAPFQGCHGAQSRHSRASATNDGHAGDRQVSLEHAPRGSVCETADRNCAVSCKYCVAFPPRDFFVQVGGLDNLADVESASVPFWIFSSEQNTVEAEQKMEREASSGRYINEWSSGQEERKHACQRQH</sequence>
<dbReference type="EMBL" id="CACQ02000870">
    <property type="protein sequence ID" value="CCF33725.1"/>
    <property type="molecule type" value="Genomic_DNA"/>
</dbReference>
<organism evidence="2 3">
    <name type="scientific">Colletotrichum higginsianum (strain IMI 349063)</name>
    <name type="common">Crucifer anthracnose fungus</name>
    <dbReference type="NCBI Taxonomy" id="759273"/>
    <lineage>
        <taxon>Eukaryota</taxon>
        <taxon>Fungi</taxon>
        <taxon>Dikarya</taxon>
        <taxon>Ascomycota</taxon>
        <taxon>Pezizomycotina</taxon>
        <taxon>Sordariomycetes</taxon>
        <taxon>Hypocreomycetidae</taxon>
        <taxon>Glomerellales</taxon>
        <taxon>Glomerellaceae</taxon>
        <taxon>Colletotrichum</taxon>
        <taxon>Colletotrichum destructivum species complex</taxon>
    </lineage>
</organism>
<dbReference type="Proteomes" id="UP000007174">
    <property type="component" value="Unassembled WGS sequence"/>
</dbReference>
<dbReference type="HOGENOM" id="CLU_1749520_0_0_1"/>
<reference evidence="3" key="1">
    <citation type="journal article" date="2012" name="Nat. Genet.">
        <title>Lifestyle transitions in plant pathogenic Colletotrichum fungi deciphered by genome and transcriptome analyses.</title>
        <authorList>
            <person name="O'Connell R.J."/>
            <person name="Thon M.R."/>
            <person name="Hacquard S."/>
            <person name="Amyotte S.G."/>
            <person name="Kleemann J."/>
            <person name="Torres M.F."/>
            <person name="Damm U."/>
            <person name="Buiate E.A."/>
            <person name="Epstein L."/>
            <person name="Alkan N."/>
            <person name="Altmueller J."/>
            <person name="Alvarado-Balderrama L."/>
            <person name="Bauser C.A."/>
            <person name="Becker C."/>
            <person name="Birren B.W."/>
            <person name="Chen Z."/>
            <person name="Choi J."/>
            <person name="Crouch J.A."/>
            <person name="Duvick J.P."/>
            <person name="Farman M.A."/>
            <person name="Gan P."/>
            <person name="Heiman D."/>
            <person name="Henrissat B."/>
            <person name="Howard R.J."/>
            <person name="Kabbage M."/>
            <person name="Koch C."/>
            <person name="Kracher B."/>
            <person name="Kubo Y."/>
            <person name="Law A.D."/>
            <person name="Lebrun M.-H."/>
            <person name="Lee Y.-H."/>
            <person name="Miyara I."/>
            <person name="Moore N."/>
            <person name="Neumann U."/>
            <person name="Nordstroem K."/>
            <person name="Panaccione D.G."/>
            <person name="Panstruga R."/>
            <person name="Place M."/>
            <person name="Proctor R.H."/>
            <person name="Prusky D."/>
            <person name="Rech G."/>
            <person name="Reinhardt R."/>
            <person name="Rollins J.A."/>
            <person name="Rounsley S."/>
            <person name="Schardl C.L."/>
            <person name="Schwartz D.C."/>
            <person name="Shenoy N."/>
            <person name="Shirasu K."/>
            <person name="Sikhakolli U.R."/>
            <person name="Stueber K."/>
            <person name="Sukno S.A."/>
            <person name="Sweigard J.A."/>
            <person name="Takano Y."/>
            <person name="Takahara H."/>
            <person name="Trail F."/>
            <person name="van der Does H.C."/>
            <person name="Voll L.M."/>
            <person name="Will I."/>
            <person name="Young S."/>
            <person name="Zeng Q."/>
            <person name="Zhang J."/>
            <person name="Zhou S."/>
            <person name="Dickman M.B."/>
            <person name="Schulze-Lefert P."/>
            <person name="Ver Loren van Themaat E."/>
            <person name="Ma L.-J."/>
            <person name="Vaillancourt L.J."/>
        </authorList>
    </citation>
    <scope>NUCLEOTIDE SEQUENCE [LARGE SCALE GENOMIC DNA]</scope>
    <source>
        <strain evidence="3">IMI 349063</strain>
    </source>
</reference>
<proteinExistence type="predicted"/>
<gene>
    <name evidence="2" type="ORF">CH063_05858</name>
</gene>
<protein>
    <submittedName>
        <fullName evidence="2">Uncharacterized protein</fullName>
    </submittedName>
</protein>